<dbReference type="Gene3D" id="2.30.30.240">
    <property type="entry name" value="PRC-barrel domain"/>
    <property type="match status" value="1"/>
</dbReference>
<dbReference type="InterPro" id="IPR011033">
    <property type="entry name" value="PRC_barrel-like_sf"/>
</dbReference>
<protein>
    <submittedName>
        <fullName evidence="2">Photosystem reaction center subunit H</fullName>
    </submittedName>
</protein>
<dbReference type="EMBL" id="CP041969">
    <property type="protein sequence ID" value="QMV40547.1"/>
    <property type="molecule type" value="Genomic_DNA"/>
</dbReference>
<reference evidence="2 3" key="1">
    <citation type="submission" date="2019-07" db="EMBL/GenBank/DDBJ databases">
        <authorList>
            <person name="Kim J.K."/>
            <person name="Cheong H.-M."/>
            <person name="Choi Y."/>
            <person name="Hwang K.J."/>
            <person name="Lee S."/>
            <person name="Choi C."/>
        </authorList>
    </citation>
    <scope>NUCLEOTIDE SEQUENCE [LARGE SCALE GENOMIC DNA]</scope>
    <source>
        <strain evidence="2 3">KS 22</strain>
    </source>
</reference>
<proteinExistence type="predicted"/>
<sequence>MIQVQRILGLPVLHENGKFAGKVKDLWFDEFWTPVGVILDRYTRSGLIRKMPRAVYWEDIVHCGEDALLIRNSTVIATIDSKQLLRTFHTGVVRLKDMSVYTIEGRHLGEVSDVYFHPSEGTQILGYELTDGFLADVFEGRRKLFLPESPENIVLGEDAILVPASYERILTRDHTRKVTGEDG</sequence>
<dbReference type="RefSeq" id="WP_182301904.1">
    <property type="nucleotide sequence ID" value="NZ_CP041969.1"/>
</dbReference>
<dbReference type="SUPFAM" id="SSF50346">
    <property type="entry name" value="PRC-barrel domain"/>
    <property type="match status" value="2"/>
</dbReference>
<feature type="domain" description="PRC-barrel" evidence="1">
    <location>
        <begin position="3"/>
        <end position="70"/>
    </location>
</feature>
<dbReference type="KEGG" id="cchl:FPL14_04520"/>
<feature type="domain" description="PRC-barrel" evidence="1">
    <location>
        <begin position="94"/>
        <end position="167"/>
    </location>
</feature>
<evidence type="ECO:0000313" key="3">
    <source>
        <dbReference type="Proteomes" id="UP000515679"/>
    </source>
</evidence>
<evidence type="ECO:0000313" key="2">
    <source>
        <dbReference type="EMBL" id="QMV40547.1"/>
    </source>
</evidence>
<name>A0A7G5BUB3_9BACL</name>
<dbReference type="InterPro" id="IPR027275">
    <property type="entry name" value="PRC-brl_dom"/>
</dbReference>
<dbReference type="AlphaFoldDB" id="A0A7G5BUB3"/>
<keyword evidence="3" id="KW-1185">Reference proteome</keyword>
<accession>A0A7G5BUB3</accession>
<organism evidence="2 3">
    <name type="scientific">Cohnella cholangitidis</name>
    <dbReference type="NCBI Taxonomy" id="2598458"/>
    <lineage>
        <taxon>Bacteria</taxon>
        <taxon>Bacillati</taxon>
        <taxon>Bacillota</taxon>
        <taxon>Bacilli</taxon>
        <taxon>Bacillales</taxon>
        <taxon>Paenibacillaceae</taxon>
        <taxon>Cohnella</taxon>
    </lineage>
</organism>
<gene>
    <name evidence="2" type="ORF">FPL14_04520</name>
</gene>
<evidence type="ECO:0000259" key="1">
    <source>
        <dbReference type="Pfam" id="PF05239"/>
    </source>
</evidence>
<dbReference type="Pfam" id="PF05239">
    <property type="entry name" value="PRC"/>
    <property type="match status" value="2"/>
</dbReference>
<dbReference type="Proteomes" id="UP000515679">
    <property type="component" value="Chromosome"/>
</dbReference>